<sequence length="284" mass="32334">MGDFDKLPVIDRKTFAMLNIPLPNKKAYAFRYSHIYDLVDPVLVELRKKAVVAGEGTDIISFGGDTGEKEIFSILPHDIAKERVTNVYIYDISPFVPEEFTEKTAQYPGVGFTYVSNTDLSEFTLDSRHVDNTRLCSLVAVTDYLTPQEGVNVLELIKKELQPDYFFLGLWLAAPDIEVSRNQLVGREIDEMKQLISGQGYSCLQKLSPIGEDDLLRKGCFSLGWTSKEIADFNLFPGYPGTSFYPISVARYFKDRYDLLRISTYRVEGDAYPREVFFIFKKSS</sequence>
<evidence type="ECO:0000313" key="2">
    <source>
        <dbReference type="Proteomes" id="UP000228920"/>
    </source>
</evidence>
<dbReference type="Proteomes" id="UP000228920">
    <property type="component" value="Unassembled WGS sequence"/>
</dbReference>
<dbReference type="EMBL" id="PFNL01000148">
    <property type="protein sequence ID" value="PIZ45118.1"/>
    <property type="molecule type" value="Genomic_DNA"/>
</dbReference>
<protein>
    <recommendedName>
        <fullName evidence="3">Histidine-specific methyltransferase SAM-dependent domain-containing protein</fullName>
    </recommendedName>
</protein>
<accession>A0A2M7TGL2</accession>
<dbReference type="AlphaFoldDB" id="A0A2M7TGL2"/>
<evidence type="ECO:0000313" key="1">
    <source>
        <dbReference type="EMBL" id="PIZ45118.1"/>
    </source>
</evidence>
<name>A0A2M7TGL2_UNCKA</name>
<comment type="caution">
    <text evidence="1">The sequence shown here is derived from an EMBL/GenBank/DDBJ whole genome shotgun (WGS) entry which is preliminary data.</text>
</comment>
<reference evidence="2" key="1">
    <citation type="submission" date="2017-09" db="EMBL/GenBank/DDBJ databases">
        <title>Depth-based differentiation of microbial function through sediment-hosted aquifers and enrichment of novel symbionts in the deep terrestrial subsurface.</title>
        <authorList>
            <person name="Probst A.J."/>
            <person name="Ladd B."/>
            <person name="Jarett J.K."/>
            <person name="Geller-Mcgrath D.E."/>
            <person name="Sieber C.M.K."/>
            <person name="Emerson J.B."/>
            <person name="Anantharaman K."/>
            <person name="Thomas B.C."/>
            <person name="Malmstrom R."/>
            <person name="Stieglmeier M."/>
            <person name="Klingl A."/>
            <person name="Woyke T."/>
            <person name="Ryan C.M."/>
            <person name="Banfield J.F."/>
        </authorList>
    </citation>
    <scope>NUCLEOTIDE SEQUENCE [LARGE SCALE GENOMIC DNA]</scope>
</reference>
<evidence type="ECO:0008006" key="3">
    <source>
        <dbReference type="Google" id="ProtNLM"/>
    </source>
</evidence>
<proteinExistence type="predicted"/>
<organism evidence="1 2">
    <name type="scientific">candidate division WWE3 bacterium CG_4_10_14_0_2_um_filter_41_14</name>
    <dbReference type="NCBI Taxonomy" id="1975072"/>
    <lineage>
        <taxon>Bacteria</taxon>
        <taxon>Katanobacteria</taxon>
    </lineage>
</organism>
<gene>
    <name evidence="1" type="ORF">COY32_05620</name>
</gene>